<dbReference type="InterPro" id="IPR038740">
    <property type="entry name" value="BioF2-like_GNAT_dom"/>
</dbReference>
<evidence type="ECO:0000256" key="2">
    <source>
        <dbReference type="ARBA" id="ARBA00022679"/>
    </source>
</evidence>
<dbReference type="STRING" id="1111735.GCA_000428045_02823"/>
<comment type="caution">
    <text evidence="8">The sequence shown here is derived from an EMBL/GenBank/DDBJ whole genome shotgun (WGS) entry which is preliminary data.</text>
</comment>
<keyword evidence="5" id="KW-0012">Acyltransferase</keyword>
<keyword evidence="3" id="KW-0133">Cell shape</keyword>
<accession>A0A2N6D060</accession>
<dbReference type="Proteomes" id="UP000235015">
    <property type="component" value="Unassembled WGS sequence"/>
</dbReference>
<dbReference type="Gene3D" id="3.40.630.30">
    <property type="match status" value="1"/>
</dbReference>
<dbReference type="GO" id="GO:0008360">
    <property type="term" value="P:regulation of cell shape"/>
    <property type="evidence" value="ECO:0007669"/>
    <property type="project" value="UniProtKB-KW"/>
</dbReference>
<dbReference type="GO" id="GO:0016755">
    <property type="term" value="F:aminoacyltransferase activity"/>
    <property type="evidence" value="ECO:0007669"/>
    <property type="project" value="InterPro"/>
</dbReference>
<sequence>MESTVVESEAVTVQQLTSADYARWYQFVKDSVDGTFFHLSGWKEVIEQAFGYEVYFLYSERAGRITGVLPLGHVKSVLFGNSLSSVPFCVYGGVIAGDDQSAMTLRQAACRLADKLGVDALELKNRVPSNQGWPVKELYVTFRKEISQDPEENLKAIPRKQRAMVRKGINAGLSGEIVQGCDRFYRIYSESVRNLGTPVMPLKYFQLLREIFGNDCDVLMVTHEGKDIAGVMSFYFRDEVLPYYGGSIPLARNLKGNDFMYWELMRRCCERGIRVFDYGRSKVGAGSYSFKKNWGFTPEPLHYEYYLVKSSTVPEINPNNPKYQMFIKAWQKLPLSIANAIGPMLARKLG</sequence>
<dbReference type="EMBL" id="PKUN01000002">
    <property type="protein sequence ID" value="PLX63049.1"/>
    <property type="molecule type" value="Genomic_DNA"/>
</dbReference>
<dbReference type="PANTHER" id="PTHR36174:SF1">
    <property type="entry name" value="LIPID II:GLYCINE GLYCYLTRANSFERASE"/>
    <property type="match status" value="1"/>
</dbReference>
<evidence type="ECO:0000256" key="3">
    <source>
        <dbReference type="ARBA" id="ARBA00022960"/>
    </source>
</evidence>
<keyword evidence="2" id="KW-0808">Transferase</keyword>
<dbReference type="InterPro" id="IPR050644">
    <property type="entry name" value="PG_Glycine_Bridge_Synth"/>
</dbReference>
<gene>
    <name evidence="8" type="ORF">C0630_02480</name>
</gene>
<dbReference type="InterPro" id="IPR003447">
    <property type="entry name" value="FEMABX"/>
</dbReference>
<evidence type="ECO:0000259" key="7">
    <source>
        <dbReference type="Pfam" id="PF13480"/>
    </source>
</evidence>
<dbReference type="Pfam" id="PF13480">
    <property type="entry name" value="Acetyltransf_6"/>
    <property type="match status" value="1"/>
</dbReference>
<dbReference type="PANTHER" id="PTHR36174">
    <property type="entry name" value="LIPID II:GLYCINE GLYCYLTRANSFERASE"/>
    <property type="match status" value="1"/>
</dbReference>
<evidence type="ECO:0000256" key="4">
    <source>
        <dbReference type="ARBA" id="ARBA00022984"/>
    </source>
</evidence>
<reference evidence="8 9" key="1">
    <citation type="submission" date="2017-11" db="EMBL/GenBank/DDBJ databases">
        <title>Genome-resolved metagenomics identifies genetic mobility, metabolic interactions, and unexpected diversity in perchlorate-reducing communities.</title>
        <authorList>
            <person name="Barnum T.P."/>
            <person name="Figueroa I.A."/>
            <person name="Carlstrom C.I."/>
            <person name="Lucas L.N."/>
            <person name="Engelbrektson A.L."/>
            <person name="Coates J.D."/>
        </authorList>
    </citation>
    <scope>NUCLEOTIDE SEQUENCE [LARGE SCALE GENOMIC DNA]</scope>
    <source>
        <strain evidence="8">BM301</strain>
    </source>
</reference>
<dbReference type="InterPro" id="IPR016181">
    <property type="entry name" value="Acyl_CoA_acyltransferase"/>
</dbReference>
<dbReference type="GO" id="GO:0009252">
    <property type="term" value="P:peptidoglycan biosynthetic process"/>
    <property type="evidence" value="ECO:0007669"/>
    <property type="project" value="UniProtKB-KW"/>
</dbReference>
<organism evidence="8 9">
    <name type="scientific">Sedimenticola selenatireducens</name>
    <dbReference type="NCBI Taxonomy" id="191960"/>
    <lineage>
        <taxon>Bacteria</taxon>
        <taxon>Pseudomonadati</taxon>
        <taxon>Pseudomonadota</taxon>
        <taxon>Gammaproteobacteria</taxon>
        <taxon>Chromatiales</taxon>
        <taxon>Sedimenticolaceae</taxon>
        <taxon>Sedimenticola</taxon>
    </lineage>
</organism>
<keyword evidence="6" id="KW-0961">Cell wall biogenesis/degradation</keyword>
<evidence type="ECO:0000313" key="9">
    <source>
        <dbReference type="Proteomes" id="UP000235015"/>
    </source>
</evidence>
<evidence type="ECO:0000256" key="5">
    <source>
        <dbReference type="ARBA" id="ARBA00023315"/>
    </source>
</evidence>
<feature type="domain" description="BioF2-like acetyltransferase" evidence="7">
    <location>
        <begin position="160"/>
        <end position="291"/>
    </location>
</feature>
<evidence type="ECO:0000256" key="6">
    <source>
        <dbReference type="ARBA" id="ARBA00023316"/>
    </source>
</evidence>
<proteinExistence type="inferred from homology"/>
<keyword evidence="4" id="KW-0573">Peptidoglycan synthesis</keyword>
<evidence type="ECO:0000313" key="8">
    <source>
        <dbReference type="EMBL" id="PLX63049.1"/>
    </source>
</evidence>
<dbReference type="SUPFAM" id="SSF55729">
    <property type="entry name" value="Acyl-CoA N-acyltransferases (Nat)"/>
    <property type="match status" value="2"/>
</dbReference>
<evidence type="ECO:0000256" key="1">
    <source>
        <dbReference type="ARBA" id="ARBA00009943"/>
    </source>
</evidence>
<name>A0A2N6D060_9GAMM</name>
<protein>
    <submittedName>
        <fullName evidence="8">Peptidoglycan bridge formation protein FemAB</fullName>
    </submittedName>
</protein>
<comment type="similarity">
    <text evidence="1">Belongs to the FemABX family.</text>
</comment>
<dbReference type="PROSITE" id="PS51191">
    <property type="entry name" value="FEMABX"/>
    <property type="match status" value="1"/>
</dbReference>
<dbReference type="NCBIfam" id="TIGR03019">
    <property type="entry name" value="pepcterm_femAB"/>
    <property type="match status" value="1"/>
</dbReference>
<dbReference type="GO" id="GO:0071555">
    <property type="term" value="P:cell wall organization"/>
    <property type="evidence" value="ECO:0007669"/>
    <property type="project" value="UniProtKB-KW"/>
</dbReference>
<dbReference type="RefSeq" id="WP_273437623.1">
    <property type="nucleotide sequence ID" value="NZ_PKUN01000002.1"/>
</dbReference>
<dbReference type="InterPro" id="IPR017469">
    <property type="entry name" value="PEP-CTERM_FemAB-rel"/>
</dbReference>
<dbReference type="AlphaFoldDB" id="A0A2N6D060"/>